<reference evidence="1 2" key="1">
    <citation type="journal article" date="2012" name="BMC Genomics">
        <title>Comparative genomic analysis of the genus Staphylococcus including Staphylococcus aureus and its newly described sister species Staphylococcus simiae.</title>
        <authorList>
            <person name="Suzuki H."/>
            <person name="Lefebure T."/>
            <person name="Pavinski Bitar P."/>
            <person name="Stanhope M.J."/>
        </authorList>
    </citation>
    <scope>NUCLEOTIDE SEQUENCE [LARGE SCALE GENOMIC DNA]</scope>
    <source>
        <strain evidence="1 2">CCM 7213</strain>
    </source>
</reference>
<evidence type="ECO:0000313" key="1">
    <source>
        <dbReference type="EMBL" id="EHJ07537.1"/>
    </source>
</evidence>
<feature type="non-terminal residue" evidence="1">
    <location>
        <position position="1"/>
    </location>
</feature>
<organism evidence="1 2">
    <name type="scientific">Staphylococcus simiae CCM 7213 = CCUG 51256</name>
    <dbReference type="NCBI Taxonomy" id="911238"/>
    <lineage>
        <taxon>Bacteria</taxon>
        <taxon>Bacillati</taxon>
        <taxon>Bacillota</taxon>
        <taxon>Bacilli</taxon>
        <taxon>Bacillales</taxon>
        <taxon>Staphylococcaceae</taxon>
        <taxon>Staphylococcus</taxon>
    </lineage>
</organism>
<proteinExistence type="predicted"/>
<protein>
    <submittedName>
        <fullName evidence="1">Uncharacterized protein</fullName>
    </submittedName>
</protein>
<evidence type="ECO:0000313" key="2">
    <source>
        <dbReference type="Proteomes" id="UP000005413"/>
    </source>
</evidence>
<keyword evidence="2" id="KW-1185">Reference proteome</keyword>
<dbReference type="EMBL" id="AEUN01000463">
    <property type="protein sequence ID" value="EHJ07537.1"/>
    <property type="molecule type" value="Genomic_DNA"/>
</dbReference>
<dbReference type="AlphaFoldDB" id="G5JJY2"/>
<comment type="caution">
    <text evidence="1">The sequence shown here is derived from an EMBL/GenBank/DDBJ whole genome shotgun (WGS) entry which is preliminary data.</text>
</comment>
<gene>
    <name evidence="1" type="ORF">SS7213T_08967</name>
</gene>
<accession>G5JJY2</accession>
<sequence>VHIQNIKIGLIEITKNFLSVRFIIEQNYFTI</sequence>
<dbReference type="Proteomes" id="UP000005413">
    <property type="component" value="Unassembled WGS sequence"/>
</dbReference>
<name>G5JJY2_9STAP</name>